<keyword evidence="2" id="KW-1185">Reference proteome</keyword>
<reference evidence="1 2" key="1">
    <citation type="submission" date="2015-11" db="EMBL/GenBank/DDBJ databases">
        <title>Solirubrum puertoriconensis gen. nov. an environmental bacteria isolated in Puerto Rico.</title>
        <authorList>
            <person name="Cuebas-Irizarry M.F."/>
            <person name="Montalvo-Rodriguez R."/>
        </authorList>
    </citation>
    <scope>NUCLEOTIDE SEQUENCE [LARGE SCALE GENOMIC DNA]</scope>
    <source>
        <strain evidence="1 2">MC1A</strain>
    </source>
</reference>
<evidence type="ECO:0000313" key="2">
    <source>
        <dbReference type="Proteomes" id="UP000054223"/>
    </source>
</evidence>
<organism evidence="1 2">
    <name type="scientific">Solirubrum puertoriconensis</name>
    <dbReference type="NCBI Taxonomy" id="1751427"/>
    <lineage>
        <taxon>Bacteria</taxon>
        <taxon>Pseudomonadati</taxon>
        <taxon>Bacteroidota</taxon>
        <taxon>Cytophagia</taxon>
        <taxon>Cytophagales</taxon>
    </lineage>
</organism>
<protein>
    <submittedName>
        <fullName evidence="1">Uncharacterized protein</fullName>
    </submittedName>
</protein>
<evidence type="ECO:0000313" key="1">
    <source>
        <dbReference type="EMBL" id="KUG07413.1"/>
    </source>
</evidence>
<gene>
    <name evidence="1" type="ORF">ASU33_13755</name>
</gene>
<sequence>MNQTKRTGGGNTYFNGNRAITRAVPGLQGVNTGADDVVEFLDKAFFVDVPPSASLTAQNAVREFGASTLVTLNYSFQANTNPVLSVTVNGVSKPLTPTAGAQEANTAPNTDTTFSMTVTTESESISAQAQVAYRHLRFWFTSAEDVLSKPEDELSSILNGPVNKEFSSGRQQSREFSPANEYIYFAYLDDYGDASFEVGGLPNTAYQLRSFDYTNSQGYSTKFRLYRSGGRASVPLAVELK</sequence>
<accession>A0A9X0HK94</accession>
<dbReference type="Proteomes" id="UP000054223">
    <property type="component" value="Unassembled WGS sequence"/>
</dbReference>
<proteinExistence type="predicted"/>
<comment type="caution">
    <text evidence="1">The sequence shown here is derived from an EMBL/GenBank/DDBJ whole genome shotgun (WGS) entry which is preliminary data.</text>
</comment>
<dbReference type="OrthoDB" id="3238756at2"/>
<dbReference type="EMBL" id="LNAL01000007">
    <property type="protein sequence ID" value="KUG07413.1"/>
    <property type="molecule type" value="Genomic_DNA"/>
</dbReference>
<name>A0A9X0HK94_SOLP1</name>
<dbReference type="AlphaFoldDB" id="A0A9X0HK94"/>
<dbReference type="RefSeq" id="WP_059071038.1">
    <property type="nucleotide sequence ID" value="NZ_LNAL01000007.1"/>
</dbReference>